<evidence type="ECO:0000256" key="1">
    <source>
        <dbReference type="ARBA" id="ARBA00022468"/>
    </source>
</evidence>
<organism evidence="12 13">
    <name type="scientific">Merluccius polli</name>
    <name type="common">Benguela hake</name>
    <name type="synonym">Merluccius cadenati</name>
    <dbReference type="NCBI Taxonomy" id="89951"/>
    <lineage>
        <taxon>Eukaryota</taxon>
        <taxon>Metazoa</taxon>
        <taxon>Chordata</taxon>
        <taxon>Craniata</taxon>
        <taxon>Vertebrata</taxon>
        <taxon>Euteleostomi</taxon>
        <taxon>Actinopterygii</taxon>
        <taxon>Neopterygii</taxon>
        <taxon>Teleostei</taxon>
        <taxon>Neoteleostei</taxon>
        <taxon>Acanthomorphata</taxon>
        <taxon>Zeiogadaria</taxon>
        <taxon>Gadariae</taxon>
        <taxon>Gadiformes</taxon>
        <taxon>Gadoidei</taxon>
        <taxon>Merlucciidae</taxon>
        <taxon>Merluccius</taxon>
    </lineage>
</organism>
<comment type="subunit">
    <text evidence="6">Interacts with RAN (via C-terminus of GTP-bound form) but not with GDP-bound RAN. Identified in a complex composed of RAN, RANGAP1 and RANBP1. Identified in a complex that contains TNPO1, RAN and RANBP1. Identified in a complex that contains CSE1L, KPNA2, RAN and RANBP1. Identified in a complex with nucleotide-free RAN and RCC1.</text>
</comment>
<evidence type="ECO:0000313" key="13">
    <source>
        <dbReference type="Proteomes" id="UP001174136"/>
    </source>
</evidence>
<dbReference type="InterPro" id="IPR000156">
    <property type="entry name" value="Ran_bind_dom"/>
</dbReference>
<evidence type="ECO:0000256" key="8">
    <source>
        <dbReference type="ARBA" id="ARBA00081162"/>
    </source>
</evidence>
<evidence type="ECO:0000256" key="7">
    <source>
        <dbReference type="ARBA" id="ARBA00067380"/>
    </source>
</evidence>
<dbReference type="Proteomes" id="UP001174136">
    <property type="component" value="Unassembled WGS sequence"/>
</dbReference>
<feature type="compositionally biased region" description="Basic and acidic residues" evidence="10">
    <location>
        <begin position="1"/>
        <end position="25"/>
    </location>
</feature>
<evidence type="ECO:0000256" key="2">
    <source>
        <dbReference type="ARBA" id="ARBA00022553"/>
    </source>
</evidence>
<dbReference type="GO" id="GO:0005643">
    <property type="term" value="C:nuclear pore"/>
    <property type="evidence" value="ECO:0007669"/>
    <property type="project" value="TreeGrafter"/>
</dbReference>
<evidence type="ECO:0000256" key="6">
    <source>
        <dbReference type="ARBA" id="ARBA00066150"/>
    </source>
</evidence>
<evidence type="ECO:0000259" key="11">
    <source>
        <dbReference type="PROSITE" id="PS50196"/>
    </source>
</evidence>
<dbReference type="InterPro" id="IPR045256">
    <property type="entry name" value="RanBP1_RanBD"/>
</dbReference>
<proteinExistence type="inferred from homology"/>
<evidence type="ECO:0000256" key="4">
    <source>
        <dbReference type="ARBA" id="ARBA00056716"/>
    </source>
</evidence>
<keyword evidence="13" id="KW-1185">Reference proteome</keyword>
<comment type="similarity">
    <text evidence="5">Belongs to the RANBP1 family.</text>
</comment>
<dbReference type="EMBL" id="JAOPHQ010003721">
    <property type="protein sequence ID" value="KAK0141937.1"/>
    <property type="molecule type" value="Genomic_DNA"/>
</dbReference>
<protein>
    <recommendedName>
        <fullName evidence="7">Ran-specific GTPase-activating protein</fullName>
    </recommendedName>
    <alternativeName>
        <fullName evidence="8">Ran-binding protein 1</fullName>
    </alternativeName>
</protein>
<feature type="region of interest" description="Disordered" evidence="10">
    <location>
        <begin position="1"/>
        <end position="35"/>
    </location>
</feature>
<dbReference type="InterPro" id="IPR009091">
    <property type="entry name" value="RCC1/BLIP-II"/>
</dbReference>
<name>A0AA47NZV1_MERPO</name>
<comment type="function">
    <text evidence="4">Plays a role in RAN-dependent nucleocytoplasmic transport. Alleviates the TNPO1-dependent inhibition of RAN GTPase activity and mediates the dissociation of RAN from proteins involved in transport into the nucleus. Induces a conformation change in the complex formed by XPO1 and RAN that triggers the release of the nuclear export signal of cargo proteins. Promotes the disassembly of the complex formed by RAN and importin beta. Promotes dissociation of RAN from a complex with KPNA2 and CSE1L. Required for normal mitotic spindle assembly and normal progress through mitosis via its effect on RAN. Does not increase the RAN GTPase activity by itself, but increases GTP hydrolysis mediated by RANGAP1. Inhibits RCC1-dependent exchange of RAN-bound GDP by GTP.</text>
</comment>
<keyword evidence="2" id="KW-0597">Phosphoprotein</keyword>
<keyword evidence="9" id="KW-0175">Coiled coil</keyword>
<dbReference type="SMART" id="SM00160">
    <property type="entry name" value="RanBD"/>
    <property type="match status" value="1"/>
</dbReference>
<sequence length="448" mass="51140">MADPKDAQEEHDPDTAEDSNHDPHFEPIVSLPEQEVKTLEEDEEELFKMRAKLYRFSSENDPPEWKERGTGDVKLLKHKEKGTIRLLMRRDRTLKICANHQITTMMELKPNAGSDRAWVWNTLADFADESPKPELLAIRFLNAENAQKFKVKFDECKEEVRKSQEDSDDDDDTTKKVAEKLEELSVKEDKKVEEKDKVEEKKEDAKEVKAEGKEDDSLLCRKRWRRDVERCVRLKLLRLVNRIALYEVSFFLWSERLETNVRLMVFGDDEHTSLDMGKVDGLSFEEDQLELNPSFRRCLTHKIIGDPQIPLPTKQIHRGQNSALYPSRYMATTFARHHISYGLGSLVVKGSLGQSHDCLIDECSSSVFMRGSNCGGQIGTGDALDRLRPTQDESGAKELQGCGCGTRGRLPGCAEGSDVFKELNVQACSYGAYVLRCHLTIIVINILF</sequence>
<evidence type="ECO:0000256" key="5">
    <source>
        <dbReference type="ARBA" id="ARBA00061276"/>
    </source>
</evidence>
<dbReference type="InterPro" id="IPR011993">
    <property type="entry name" value="PH-like_dom_sf"/>
</dbReference>
<evidence type="ECO:0000313" key="12">
    <source>
        <dbReference type="EMBL" id="KAK0141937.1"/>
    </source>
</evidence>
<evidence type="ECO:0000256" key="9">
    <source>
        <dbReference type="SAM" id="Coils"/>
    </source>
</evidence>
<dbReference type="Gene3D" id="2.30.29.30">
    <property type="entry name" value="Pleckstrin-homology domain (PH domain)/Phosphotyrosine-binding domain (PTB)"/>
    <property type="match status" value="1"/>
</dbReference>
<dbReference type="Pfam" id="PF00638">
    <property type="entry name" value="Ran_BP1"/>
    <property type="match status" value="1"/>
</dbReference>
<comment type="caution">
    <text evidence="12">The sequence shown here is derived from an EMBL/GenBank/DDBJ whole genome shotgun (WGS) entry which is preliminary data.</text>
</comment>
<dbReference type="GO" id="GO:0005737">
    <property type="term" value="C:cytoplasm"/>
    <property type="evidence" value="ECO:0007669"/>
    <property type="project" value="TreeGrafter"/>
</dbReference>
<keyword evidence="3" id="KW-0007">Acetylation</keyword>
<feature type="coiled-coil region" evidence="9">
    <location>
        <begin position="181"/>
        <end position="215"/>
    </location>
</feature>
<evidence type="ECO:0000256" key="10">
    <source>
        <dbReference type="SAM" id="MobiDB-lite"/>
    </source>
</evidence>
<dbReference type="GO" id="GO:0005096">
    <property type="term" value="F:GTPase activator activity"/>
    <property type="evidence" value="ECO:0007669"/>
    <property type="project" value="UniProtKB-KW"/>
</dbReference>
<dbReference type="PANTHER" id="PTHR23138:SF94">
    <property type="entry name" value="RAN BINDING PROTEIN 1"/>
    <property type="match status" value="1"/>
</dbReference>
<feature type="domain" description="RanBD1" evidence="11">
    <location>
        <begin position="24"/>
        <end position="162"/>
    </location>
</feature>
<keyword evidence="1" id="KW-0343">GTPase activation</keyword>
<gene>
    <name evidence="12" type="primary">Ranbp1</name>
    <name evidence="12" type="ORF">N1851_020383</name>
</gene>
<dbReference type="PANTHER" id="PTHR23138">
    <property type="entry name" value="RAN BINDING PROTEIN"/>
    <property type="match status" value="1"/>
</dbReference>
<dbReference type="GO" id="GO:0005813">
    <property type="term" value="C:centrosome"/>
    <property type="evidence" value="ECO:0007669"/>
    <property type="project" value="TreeGrafter"/>
</dbReference>
<dbReference type="GO" id="GO:0006913">
    <property type="term" value="P:nucleocytoplasmic transport"/>
    <property type="evidence" value="ECO:0007669"/>
    <property type="project" value="InterPro"/>
</dbReference>
<evidence type="ECO:0000256" key="3">
    <source>
        <dbReference type="ARBA" id="ARBA00022990"/>
    </source>
</evidence>
<dbReference type="FunFam" id="2.30.29.30:FF:000824">
    <property type="entry name" value="Ran-specific GTPase-activating protein"/>
    <property type="match status" value="1"/>
</dbReference>
<dbReference type="PROSITE" id="PS50196">
    <property type="entry name" value="RANBD1"/>
    <property type="match status" value="1"/>
</dbReference>
<dbReference type="AlphaFoldDB" id="A0AA47NZV1"/>
<dbReference type="SUPFAM" id="SSF50985">
    <property type="entry name" value="RCC1/BLIP-II"/>
    <property type="match status" value="1"/>
</dbReference>
<dbReference type="SUPFAM" id="SSF50729">
    <property type="entry name" value="PH domain-like"/>
    <property type="match status" value="1"/>
</dbReference>
<dbReference type="CDD" id="cd13179">
    <property type="entry name" value="RanBD_RanBP1"/>
    <property type="match status" value="1"/>
</dbReference>
<reference evidence="12" key="1">
    <citation type="journal article" date="2023" name="Front. Mar. Sci.">
        <title>A new Merluccius polli reference genome to investigate the effects of global change in West African waters.</title>
        <authorList>
            <person name="Mateo J.L."/>
            <person name="Blanco-Fernandez C."/>
            <person name="Garcia-Vazquez E."/>
            <person name="Machado-Schiaffino G."/>
        </authorList>
    </citation>
    <scope>NUCLEOTIDE SEQUENCE</scope>
    <source>
        <strain evidence="12">C29</strain>
        <tissue evidence="12">Fin</tissue>
    </source>
</reference>
<dbReference type="InterPro" id="IPR045255">
    <property type="entry name" value="RanBP1-like"/>
</dbReference>
<accession>A0AA47NZV1</accession>
<dbReference type="GO" id="GO:0046604">
    <property type="term" value="P:positive regulation of mitotic centrosome separation"/>
    <property type="evidence" value="ECO:0007669"/>
    <property type="project" value="TreeGrafter"/>
</dbReference>